<dbReference type="InterPro" id="IPR001123">
    <property type="entry name" value="LeuE-type"/>
</dbReference>
<accession>A0A7I8D9Q3</accession>
<feature type="transmembrane region" description="Helical" evidence="6">
    <location>
        <begin position="39"/>
        <end position="63"/>
    </location>
</feature>
<name>A0A7I8D9Q3_9BACL</name>
<keyword evidence="4 6" id="KW-1133">Transmembrane helix</keyword>
<dbReference type="RefSeq" id="WP_200759793.1">
    <property type="nucleotide sequence ID" value="NZ_AP023366.1"/>
</dbReference>
<evidence type="ECO:0000313" key="8">
    <source>
        <dbReference type="Proteomes" id="UP000593802"/>
    </source>
</evidence>
<reference evidence="7 8" key="1">
    <citation type="submission" date="2020-08" db="EMBL/GenBank/DDBJ databases">
        <title>Complete Genome Sequence of Effusibacillus dendaii Strain skT53, Isolated from Farmland soil.</title>
        <authorList>
            <person name="Konishi T."/>
            <person name="Kawasaki H."/>
        </authorList>
    </citation>
    <scope>NUCLEOTIDE SEQUENCE [LARGE SCALE GENOMIC DNA]</scope>
    <source>
        <strain evidence="8">skT53</strain>
    </source>
</reference>
<feature type="transmembrane region" description="Helical" evidence="6">
    <location>
        <begin position="179"/>
        <end position="203"/>
    </location>
</feature>
<organism evidence="7 8">
    <name type="scientific">Effusibacillus dendaii</name>
    <dbReference type="NCBI Taxonomy" id="2743772"/>
    <lineage>
        <taxon>Bacteria</taxon>
        <taxon>Bacillati</taxon>
        <taxon>Bacillota</taxon>
        <taxon>Bacilli</taxon>
        <taxon>Bacillales</taxon>
        <taxon>Alicyclobacillaceae</taxon>
        <taxon>Effusibacillus</taxon>
    </lineage>
</organism>
<keyword evidence="2" id="KW-1003">Cell membrane</keyword>
<feature type="transmembrane region" description="Helical" evidence="6">
    <location>
        <begin position="69"/>
        <end position="91"/>
    </location>
</feature>
<protein>
    <submittedName>
        <fullName evidence="7">Putative amino-acid transporter YisU</fullName>
    </submittedName>
</protein>
<evidence type="ECO:0000256" key="3">
    <source>
        <dbReference type="ARBA" id="ARBA00022692"/>
    </source>
</evidence>
<sequence>MFQAVVHGFILAFGLILPLGVQNVFIFNQGALQKRFVHALPAVITASVCDTLLISLAVLGVSALVLGNFWVKTVLLISGILFLSYMGWTTWNSKAPQDLSNSKTIFKPKKQIAFAASVSLLNPHAILDTIGVIGTSSLAYSGSQKIIFAVSCSVVSWMWFAGLAAIGRIVGQVDRSGRFILILNKVSALVIWGAAIYMFLFLIS</sequence>
<dbReference type="PANTHER" id="PTHR30086:SF20">
    <property type="entry name" value="ARGININE EXPORTER PROTEIN ARGO-RELATED"/>
    <property type="match status" value="1"/>
</dbReference>
<keyword evidence="5 6" id="KW-0472">Membrane</keyword>
<feature type="transmembrane region" description="Helical" evidence="6">
    <location>
        <begin position="6"/>
        <end position="27"/>
    </location>
</feature>
<dbReference type="KEGG" id="eff:skT53_06940"/>
<evidence type="ECO:0000256" key="1">
    <source>
        <dbReference type="ARBA" id="ARBA00004651"/>
    </source>
</evidence>
<dbReference type="Proteomes" id="UP000593802">
    <property type="component" value="Chromosome"/>
</dbReference>
<proteinExistence type="predicted"/>
<feature type="transmembrane region" description="Helical" evidence="6">
    <location>
        <begin position="146"/>
        <end position="167"/>
    </location>
</feature>
<gene>
    <name evidence="7" type="primary">yisU</name>
    <name evidence="7" type="ORF">skT53_06940</name>
</gene>
<keyword evidence="8" id="KW-1185">Reference proteome</keyword>
<evidence type="ECO:0000256" key="2">
    <source>
        <dbReference type="ARBA" id="ARBA00022475"/>
    </source>
</evidence>
<evidence type="ECO:0000256" key="5">
    <source>
        <dbReference type="ARBA" id="ARBA00023136"/>
    </source>
</evidence>
<dbReference type="GO" id="GO:0005886">
    <property type="term" value="C:plasma membrane"/>
    <property type="evidence" value="ECO:0007669"/>
    <property type="project" value="UniProtKB-SubCell"/>
</dbReference>
<dbReference type="EMBL" id="AP023366">
    <property type="protein sequence ID" value="BCJ85709.1"/>
    <property type="molecule type" value="Genomic_DNA"/>
</dbReference>
<dbReference type="AlphaFoldDB" id="A0A7I8D9Q3"/>
<evidence type="ECO:0000256" key="6">
    <source>
        <dbReference type="SAM" id="Phobius"/>
    </source>
</evidence>
<evidence type="ECO:0000256" key="4">
    <source>
        <dbReference type="ARBA" id="ARBA00022989"/>
    </source>
</evidence>
<dbReference type="GO" id="GO:0015171">
    <property type="term" value="F:amino acid transmembrane transporter activity"/>
    <property type="evidence" value="ECO:0007669"/>
    <property type="project" value="TreeGrafter"/>
</dbReference>
<evidence type="ECO:0000313" key="7">
    <source>
        <dbReference type="EMBL" id="BCJ85709.1"/>
    </source>
</evidence>
<dbReference type="PANTHER" id="PTHR30086">
    <property type="entry name" value="ARGININE EXPORTER PROTEIN ARGO"/>
    <property type="match status" value="1"/>
</dbReference>
<comment type="subcellular location">
    <subcellularLocation>
        <location evidence="1">Cell membrane</location>
        <topology evidence="1">Multi-pass membrane protein</topology>
    </subcellularLocation>
</comment>
<keyword evidence="3 6" id="KW-0812">Transmembrane</keyword>
<dbReference type="Pfam" id="PF01810">
    <property type="entry name" value="LysE"/>
    <property type="match status" value="1"/>
</dbReference>